<evidence type="ECO:0000256" key="1">
    <source>
        <dbReference type="SAM" id="MobiDB-lite"/>
    </source>
</evidence>
<proteinExistence type="predicted"/>
<organism evidence="2 3">
    <name type="scientific">Pilimelia columellifera subsp. columellifera</name>
    <dbReference type="NCBI Taxonomy" id="706583"/>
    <lineage>
        <taxon>Bacteria</taxon>
        <taxon>Bacillati</taxon>
        <taxon>Actinomycetota</taxon>
        <taxon>Actinomycetes</taxon>
        <taxon>Micromonosporales</taxon>
        <taxon>Micromonosporaceae</taxon>
        <taxon>Pilimelia</taxon>
    </lineage>
</organism>
<accession>A0ABN3MYB2</accession>
<evidence type="ECO:0000313" key="3">
    <source>
        <dbReference type="Proteomes" id="UP001499978"/>
    </source>
</evidence>
<feature type="region of interest" description="Disordered" evidence="1">
    <location>
        <begin position="19"/>
        <end position="73"/>
    </location>
</feature>
<name>A0ABN3MYB2_9ACTN</name>
<gene>
    <name evidence="2" type="ORF">GCM10010201_01980</name>
</gene>
<comment type="caution">
    <text evidence="2">The sequence shown here is derived from an EMBL/GenBank/DDBJ whole genome shotgun (WGS) entry which is preliminary data.</text>
</comment>
<protein>
    <submittedName>
        <fullName evidence="2">Uncharacterized protein</fullName>
    </submittedName>
</protein>
<evidence type="ECO:0000313" key="2">
    <source>
        <dbReference type="EMBL" id="GAA2510792.1"/>
    </source>
</evidence>
<dbReference type="EMBL" id="BAAARY010000001">
    <property type="protein sequence ID" value="GAA2510792.1"/>
    <property type="molecule type" value="Genomic_DNA"/>
</dbReference>
<dbReference type="Proteomes" id="UP001499978">
    <property type="component" value="Unassembled WGS sequence"/>
</dbReference>
<reference evidence="2 3" key="1">
    <citation type="journal article" date="2019" name="Int. J. Syst. Evol. Microbiol.">
        <title>The Global Catalogue of Microorganisms (GCM) 10K type strain sequencing project: providing services to taxonomists for standard genome sequencing and annotation.</title>
        <authorList>
            <consortium name="The Broad Institute Genomics Platform"/>
            <consortium name="The Broad Institute Genome Sequencing Center for Infectious Disease"/>
            <person name="Wu L."/>
            <person name="Ma J."/>
        </authorList>
    </citation>
    <scope>NUCLEOTIDE SEQUENCE [LARGE SCALE GENOMIC DNA]</scope>
    <source>
        <strain evidence="2 3">JCM 3367</strain>
    </source>
</reference>
<sequence length="96" mass="8986">MLGGVLGGAEAAASTGWATALGGADGAGPSERSTTVHPATLARTVAARPAVSHGQRRSAHRDPPAPAGAAVTSEGFAATALSAPGATLSPAGTGMG</sequence>
<keyword evidence="3" id="KW-1185">Reference proteome</keyword>